<dbReference type="Pfam" id="PF03135">
    <property type="entry name" value="CagE_TrbE_VirB"/>
    <property type="match status" value="1"/>
</dbReference>
<reference evidence="5" key="1">
    <citation type="submission" date="2017-11" db="EMBL/GenBank/DDBJ databases">
        <title>Genetic charecterization of a blaVIM-1-Carrying plasmid in Vibrio alginolyticus.</title>
        <authorList>
            <person name="Zheng Z."/>
            <person name="Li R."/>
            <person name="Chen S."/>
        </authorList>
    </citation>
    <scope>NUCLEOTIDE SEQUENCE</scope>
    <source>
        <strain evidence="5">Vb1978</strain>
        <plasmid evidence="5">pVb1978</plasmid>
    </source>
</reference>
<protein>
    <submittedName>
        <fullName evidence="5">VirB4 family type IV secretion/conjugal transfer ATPase</fullName>
    </submittedName>
</protein>
<dbReference type="PANTHER" id="PTHR30121:SF12">
    <property type="entry name" value="TYPE IV SECRETION SYSTEM PROTEIN CAGE"/>
    <property type="match status" value="1"/>
</dbReference>
<evidence type="ECO:0000256" key="3">
    <source>
        <dbReference type="ARBA" id="ARBA00022840"/>
    </source>
</evidence>
<dbReference type="GO" id="GO:0005524">
    <property type="term" value="F:ATP binding"/>
    <property type="evidence" value="ECO:0007669"/>
    <property type="project" value="UniProtKB-KW"/>
</dbReference>
<dbReference type="PANTHER" id="PTHR30121">
    <property type="entry name" value="UNCHARACTERIZED PROTEIN YJGR-RELATED"/>
    <property type="match status" value="1"/>
</dbReference>
<dbReference type="CDD" id="cd01127">
    <property type="entry name" value="TrwB_TraG_TraD_VirD4"/>
    <property type="match status" value="1"/>
</dbReference>
<keyword evidence="3" id="KW-0067">ATP-binding</keyword>
<keyword evidence="2" id="KW-0547">Nucleotide-binding</keyword>
<evidence type="ECO:0000256" key="1">
    <source>
        <dbReference type="ARBA" id="ARBA00006512"/>
    </source>
</evidence>
<dbReference type="EMBL" id="MG456577">
    <property type="protein sequence ID" value="AUV50328.1"/>
    <property type="molecule type" value="Genomic_DNA"/>
</dbReference>
<dbReference type="InterPro" id="IPR004346">
    <property type="entry name" value="CagE_TrbE_VirB"/>
</dbReference>
<proteinExistence type="inferred from homology"/>
<accession>A0A2K9UZ94</accession>
<organism evidence="5">
    <name type="scientific">Vibrio alginolyticus</name>
    <dbReference type="NCBI Taxonomy" id="663"/>
    <lineage>
        <taxon>Bacteria</taxon>
        <taxon>Pseudomonadati</taxon>
        <taxon>Pseudomonadota</taxon>
        <taxon>Gammaproteobacteria</taxon>
        <taxon>Vibrionales</taxon>
        <taxon>Vibrionaceae</taxon>
        <taxon>Vibrio</taxon>
    </lineage>
</organism>
<evidence type="ECO:0000313" key="5">
    <source>
        <dbReference type="EMBL" id="AUV50328.1"/>
    </source>
</evidence>
<sequence>MGRHQDEIPWLETLGSINGESDGQHSRDKEDAQVKAEKRKVQEVPWHRENSVAEFIPYQAQVNENTVKTQGGDYLQVIKLDGVAHESADPEDVEIWKEQINILLRNISSPQVALWTNIVRRENTIFPGGEFAGDFDKGLNDKYSAYVTKNKMMVNELYLTIVYRPTATKALGFFSKMEKNKEVLNQQQFEAIEKLDEIVSIATSSLNRYGPRVLSTYMRNDIIHSEVLEFLDFLVNGDWMPRALPRKVLSECMARMRPFFGADAFELRGVVDSRMGAVLGISEYPEGTEAGLLNALLSAPFPLVLTQSFNFLSKAIAIELLGRQKNRLETTGDLAVSQVEAIDDGLDDLASGRIVYGEHHLSLTVFGEDARDLRGNLSAARSELADCSMVVAREDWALAAAYWAQLPGNAKYRPRPAPISSRNFAGFSSFHNYPTGERTGNQWGPAVTMFKTTSGAPYYFNFHEALDSSKARKKAELEREKGAAALKELEAKEEQKALGNTLIIGPSGSGKTVVQGFLMSQSKKFNPTQVIFDKDRGLEIYVRASGGVYLPLQNGVPTGFNPFQLAPTEDNLLFLTDLVKKICGGSFNNQEEKEIDKAVRGVMGLSKEKRRIGRCLDFLDPVSQNGPHARLAKWCEGGSLGWVLDNPEDALDFDNNTMFGFDVTEFLDNAEVRTPVVMYLFHRIEQLIDGRRFQMFMDEFWKLLLDEYFEDLAQNKQKVIRKQNGIMVYGTQSPKDVLRSPIAHSLIEQCATYVFMPNPKADRADYVDGFHLTEREFQLIKEDMAPGSRRFLVKQGQNSVVAELNLKGFDDELAVISGTTDNVNLMTQIIEQHGDDPAVWLPIFHEQRRFAS</sequence>
<dbReference type="InterPro" id="IPR027417">
    <property type="entry name" value="P-loop_NTPase"/>
</dbReference>
<dbReference type="NCBIfam" id="TIGR00929">
    <property type="entry name" value="VirB4_CagE"/>
    <property type="match status" value="1"/>
</dbReference>
<dbReference type="Gene3D" id="3.40.50.300">
    <property type="entry name" value="P-loop containing nucleotide triphosphate hydrolases"/>
    <property type="match status" value="1"/>
</dbReference>
<feature type="domain" description="CagE TrbE VirB component of type IV transporter system central" evidence="4">
    <location>
        <begin position="213"/>
        <end position="415"/>
    </location>
</feature>
<evidence type="ECO:0000256" key="2">
    <source>
        <dbReference type="ARBA" id="ARBA00022741"/>
    </source>
</evidence>
<keyword evidence="5" id="KW-0614">Plasmid</keyword>
<dbReference type="InterPro" id="IPR051162">
    <property type="entry name" value="T4SS_component"/>
</dbReference>
<dbReference type="AlphaFoldDB" id="A0A2K9UZ94"/>
<name>A0A2K9UZ94_VIBAL</name>
<comment type="similarity">
    <text evidence="1">Belongs to the TrbE/VirB4 family.</text>
</comment>
<dbReference type="SUPFAM" id="SSF52540">
    <property type="entry name" value="P-loop containing nucleoside triphosphate hydrolases"/>
    <property type="match status" value="1"/>
</dbReference>
<geneLocation type="plasmid" evidence="5">
    <name>pVb1978</name>
</geneLocation>
<dbReference type="InterPro" id="IPR018145">
    <property type="entry name" value="CagE_TrbE_VirB_cntrl_dom"/>
</dbReference>
<evidence type="ECO:0000259" key="4">
    <source>
        <dbReference type="Pfam" id="PF03135"/>
    </source>
</evidence>